<dbReference type="Proteomes" id="UP000451565">
    <property type="component" value="Unassembled WGS sequence"/>
</dbReference>
<reference evidence="1 2" key="1">
    <citation type="submission" date="2019-10" db="EMBL/GenBank/DDBJ databases">
        <title>Glaciimonas soli sp. nov., a psychrophilic bacterium isolated from the forest soil of a high elevation mountain in Taiwan.</title>
        <authorList>
            <person name="Wang L.-T."/>
            <person name="Shieh W.Y."/>
        </authorList>
    </citation>
    <scope>NUCLEOTIDE SEQUENCE [LARGE SCALE GENOMIC DNA]</scope>
    <source>
        <strain evidence="1 2">GS1</strain>
    </source>
</reference>
<keyword evidence="2" id="KW-1185">Reference proteome</keyword>
<gene>
    <name evidence="1" type="ORF">GEV47_14380</name>
</gene>
<organism evidence="1 2">
    <name type="scientific">Glaciimonas soli</name>
    <dbReference type="NCBI Taxonomy" id="2590999"/>
    <lineage>
        <taxon>Bacteria</taxon>
        <taxon>Pseudomonadati</taxon>
        <taxon>Pseudomonadota</taxon>
        <taxon>Betaproteobacteria</taxon>
        <taxon>Burkholderiales</taxon>
        <taxon>Oxalobacteraceae</taxon>
        <taxon>Glaciimonas</taxon>
    </lineage>
</organism>
<dbReference type="EMBL" id="WINI01000007">
    <property type="protein sequence ID" value="MQR01863.1"/>
    <property type="molecule type" value="Genomic_DNA"/>
</dbReference>
<name>A0A843YVZ8_9BURK</name>
<comment type="caution">
    <text evidence="1">The sequence shown here is derived from an EMBL/GenBank/DDBJ whole genome shotgun (WGS) entry which is preliminary data.</text>
</comment>
<protein>
    <submittedName>
        <fullName evidence="1">Uncharacterized protein</fullName>
    </submittedName>
</protein>
<sequence>MASVDDIVKKQKPGAAFVISAPMLGLEIEEFDTLANIWIKDGGSGFKMIGVPHRKVIDGEFLIDRITVVKEE</sequence>
<evidence type="ECO:0000313" key="1">
    <source>
        <dbReference type="EMBL" id="MQR01863.1"/>
    </source>
</evidence>
<accession>A0A843YVZ8</accession>
<dbReference type="RefSeq" id="WP_153235446.1">
    <property type="nucleotide sequence ID" value="NZ_WINI01000007.1"/>
</dbReference>
<dbReference type="OrthoDB" id="8720136at2"/>
<proteinExistence type="predicted"/>
<dbReference type="AlphaFoldDB" id="A0A843YVZ8"/>
<evidence type="ECO:0000313" key="2">
    <source>
        <dbReference type="Proteomes" id="UP000451565"/>
    </source>
</evidence>